<dbReference type="InterPro" id="IPR053957">
    <property type="entry name" value="DUF2089_Zn_ribbon"/>
</dbReference>
<dbReference type="EMBL" id="DSBT01000082">
    <property type="protein sequence ID" value="HDP77126.1"/>
    <property type="molecule type" value="Genomic_DNA"/>
</dbReference>
<accession>A0A7C1H5A4</accession>
<dbReference type="Pfam" id="PF22747">
    <property type="entry name" value="Zn_ribbon_DUF2089"/>
    <property type="match status" value="1"/>
</dbReference>
<proteinExistence type="predicted"/>
<comment type="caution">
    <text evidence="3">The sequence shown here is derived from an EMBL/GenBank/DDBJ whole genome shotgun (WGS) entry which is preliminary data.</text>
</comment>
<evidence type="ECO:0000259" key="2">
    <source>
        <dbReference type="Pfam" id="PF22747"/>
    </source>
</evidence>
<protein>
    <submittedName>
        <fullName evidence="3">DUF2089 domain-containing protein</fullName>
    </submittedName>
</protein>
<sequence length="124" mass="14086">MKKRLDKCPSCGGVLAITEYTCQKCKTRIIGTFSQDELLSLPDELLDFLKIFVKNRGNLSELQKELNISYPTARSKLEELVTSLGFELANRQIQEASKIIRKLEEGNLNPEQAAELLGKMKKRK</sequence>
<feature type="domain" description="DUF2089" evidence="1">
    <location>
        <begin position="41"/>
        <end position="87"/>
    </location>
</feature>
<dbReference type="Proteomes" id="UP000886198">
    <property type="component" value="Unassembled WGS sequence"/>
</dbReference>
<evidence type="ECO:0000313" key="3">
    <source>
        <dbReference type="EMBL" id="HDP77126.1"/>
    </source>
</evidence>
<reference evidence="3" key="1">
    <citation type="journal article" date="2020" name="mSystems">
        <title>Genome- and Community-Level Interaction Insights into Carbon Utilization and Element Cycling Functions of Hydrothermarchaeota in Hydrothermal Sediment.</title>
        <authorList>
            <person name="Zhou Z."/>
            <person name="Liu Y."/>
            <person name="Xu W."/>
            <person name="Pan J."/>
            <person name="Luo Z.H."/>
            <person name="Li M."/>
        </authorList>
    </citation>
    <scope>NUCLEOTIDE SEQUENCE [LARGE SCALE GENOMIC DNA]</scope>
    <source>
        <strain evidence="3">SpSt-1179</strain>
    </source>
</reference>
<gene>
    <name evidence="3" type="ORF">ENN47_02865</name>
</gene>
<dbReference type="AlphaFoldDB" id="A0A7C1H5A4"/>
<dbReference type="Pfam" id="PF09862">
    <property type="entry name" value="DUF2089"/>
    <property type="match status" value="1"/>
</dbReference>
<feature type="domain" description="DUF2089" evidence="2">
    <location>
        <begin position="8"/>
        <end position="38"/>
    </location>
</feature>
<dbReference type="InterPro" id="IPR018658">
    <property type="entry name" value="DUF2089"/>
</dbReference>
<evidence type="ECO:0000259" key="1">
    <source>
        <dbReference type="Pfam" id="PF09862"/>
    </source>
</evidence>
<name>A0A7C1H5A4_9BACT</name>
<organism evidence="3">
    <name type="scientific">Mesotoga infera</name>
    <dbReference type="NCBI Taxonomy" id="1236046"/>
    <lineage>
        <taxon>Bacteria</taxon>
        <taxon>Thermotogati</taxon>
        <taxon>Thermotogota</taxon>
        <taxon>Thermotogae</taxon>
        <taxon>Kosmotogales</taxon>
        <taxon>Kosmotogaceae</taxon>
        <taxon>Mesotoga</taxon>
    </lineage>
</organism>